<dbReference type="InterPro" id="IPR016518">
    <property type="entry name" value="Alpha-L-fucosidase"/>
</dbReference>
<dbReference type="Pfam" id="PF21307">
    <property type="entry name" value="Glyco_hydro_95_C"/>
    <property type="match status" value="1"/>
</dbReference>
<dbReference type="RefSeq" id="WP_224827115.1">
    <property type="nucleotide sequence ID" value="NZ_JAIVEF010000001.1"/>
</dbReference>
<keyword evidence="4" id="KW-0378">Hydrolase</keyword>
<dbReference type="EMBL" id="JBHSJG010000036">
    <property type="protein sequence ID" value="MFC4988268.1"/>
    <property type="molecule type" value="Genomic_DNA"/>
</dbReference>
<dbReference type="Pfam" id="PF14498">
    <property type="entry name" value="Glyco_hyd_65N_2"/>
    <property type="match status" value="1"/>
</dbReference>
<organism evidence="4 5">
    <name type="scientific">Saliphagus infecundisoli</name>
    <dbReference type="NCBI Taxonomy" id="1849069"/>
    <lineage>
        <taxon>Archaea</taxon>
        <taxon>Methanobacteriati</taxon>
        <taxon>Methanobacteriota</taxon>
        <taxon>Stenosarchaea group</taxon>
        <taxon>Halobacteria</taxon>
        <taxon>Halobacteriales</taxon>
        <taxon>Natrialbaceae</taxon>
        <taxon>Saliphagus</taxon>
    </lineage>
</organism>
<dbReference type="AlphaFoldDB" id="A0ABD5QEX2"/>
<dbReference type="InterPro" id="IPR049053">
    <property type="entry name" value="AFCA-like_C"/>
</dbReference>
<evidence type="ECO:0000259" key="2">
    <source>
        <dbReference type="Pfam" id="PF21307"/>
    </source>
</evidence>
<comment type="caution">
    <text evidence="4">The sequence shown here is derived from an EMBL/GenBank/DDBJ whole genome shotgun (WGS) entry which is preliminary data.</text>
</comment>
<keyword evidence="5" id="KW-1185">Reference proteome</keyword>
<dbReference type="Pfam" id="PF22124">
    <property type="entry name" value="Glyco_hydro_95_cat"/>
    <property type="match status" value="1"/>
</dbReference>
<feature type="domain" description="Glycosyl hydrolase family 95 catalytic" evidence="3">
    <location>
        <begin position="278"/>
        <end position="677"/>
    </location>
</feature>
<accession>A0ABD5QEX2</accession>
<dbReference type="InterPro" id="IPR008928">
    <property type="entry name" value="6-hairpin_glycosidase_sf"/>
</dbReference>
<sequence>MPDRLPPSGVESTLWYREPASGPLESLPLGNGRLGVLTTGDPEAERIVLNEESLWAGDASGLQNPEALEALPEVRSLLADGRPAEAQALADDCMLGVERRLRPYQRFGTLEIALGHEDVENYRRELDLETGIATARYAVGETTVTREAFVSRPDDCLVARVETDGPDTLSGTVGLEREREARATAVDDELLLRGQVVNLPRTESELEDQGVSGWGVRFESRARVSAEGEVATVEADGDRLNVADAEAVEIRLDAATSFEGENPTAACEATLEKMADRSYSEVRTDHVAAHREQFERVSLDLGDPIAEPTDDRLVAYGEREDPHLEALYFQYGRYLLMGSSQPDGLPATLQGIWNWEFEPPWNSGYTINVNLEMNYWPAEVCNLAECAEPLHDLVYGLREDGRRTAREHYDCRGWVAHHNTDPWGHTTPVDGARWGLWPTGGAWLCRHLWEHYRFTRDEAFLRRGYPTMREAAEFFLDFLAEDEDGSLVTTPSLSPENAYVGPDGDEVTMAVAPTMDVQLLADLFTDCAAAADVLSRDEELAEELRVAADRLPPMEVGDDGQLKEWRDDHEEAEPGHRHISHLYASHPGERITPRGTPELAEAVETSLERRLENGGGHTGWSRAWLINQFARLEDGEEAYAHLRELLVSSTASNLFDLHPPFQIDGNFGGTAGITEMLLGSHAGELRLLPALPDAWSAGSVEGLCARGGFEVDLAWTGGTLDRATIRSAAGNRCRVRTSDDHTYEVVADGDPVPVERPEPNVLAFGTVPGQRLELRPQS</sequence>
<dbReference type="FunFam" id="1.50.10.10:FF:000028">
    <property type="entry name" value="Alpha-L-fucosidase 2"/>
    <property type="match status" value="1"/>
</dbReference>
<dbReference type="PANTHER" id="PTHR31084:SF0">
    <property type="entry name" value="ALPHA-L-FUCOSIDASE 2"/>
    <property type="match status" value="1"/>
</dbReference>
<evidence type="ECO:0000313" key="5">
    <source>
        <dbReference type="Proteomes" id="UP001595925"/>
    </source>
</evidence>
<evidence type="ECO:0000259" key="3">
    <source>
        <dbReference type="Pfam" id="PF22124"/>
    </source>
</evidence>
<evidence type="ECO:0000313" key="4">
    <source>
        <dbReference type="EMBL" id="MFC4988268.1"/>
    </source>
</evidence>
<dbReference type="Proteomes" id="UP001595925">
    <property type="component" value="Unassembled WGS sequence"/>
</dbReference>
<dbReference type="PIRSF" id="PIRSF007663">
    <property type="entry name" value="UCP007663"/>
    <property type="match status" value="1"/>
</dbReference>
<proteinExistence type="predicted"/>
<dbReference type="InterPro" id="IPR027414">
    <property type="entry name" value="GH95_N_dom"/>
</dbReference>
<dbReference type="PANTHER" id="PTHR31084">
    <property type="entry name" value="ALPHA-L-FUCOSIDASE 2"/>
    <property type="match status" value="1"/>
</dbReference>
<evidence type="ECO:0000259" key="1">
    <source>
        <dbReference type="Pfam" id="PF14498"/>
    </source>
</evidence>
<dbReference type="SUPFAM" id="SSF48208">
    <property type="entry name" value="Six-hairpin glycosidases"/>
    <property type="match status" value="1"/>
</dbReference>
<gene>
    <name evidence="4" type="ORF">ACFPFO_10965</name>
</gene>
<dbReference type="Gene3D" id="1.50.10.10">
    <property type="match status" value="1"/>
</dbReference>
<dbReference type="GO" id="GO:0016787">
    <property type="term" value="F:hydrolase activity"/>
    <property type="evidence" value="ECO:0007669"/>
    <property type="project" value="UniProtKB-KW"/>
</dbReference>
<feature type="domain" description="Glycosyl hydrolase family 95 N-terminal" evidence="1">
    <location>
        <begin position="14"/>
        <end position="260"/>
    </location>
</feature>
<dbReference type="InterPro" id="IPR054363">
    <property type="entry name" value="GH95_cat"/>
</dbReference>
<feature type="domain" description="Alpha fucosidase A-like C-terminal" evidence="2">
    <location>
        <begin position="680"/>
        <end position="771"/>
    </location>
</feature>
<dbReference type="InterPro" id="IPR012341">
    <property type="entry name" value="6hp_glycosidase-like_sf"/>
</dbReference>
<name>A0ABD5QEX2_9EURY</name>
<reference evidence="4 5" key="1">
    <citation type="journal article" date="2019" name="Int. J. Syst. Evol. Microbiol.">
        <title>The Global Catalogue of Microorganisms (GCM) 10K type strain sequencing project: providing services to taxonomists for standard genome sequencing and annotation.</title>
        <authorList>
            <consortium name="The Broad Institute Genomics Platform"/>
            <consortium name="The Broad Institute Genome Sequencing Center for Infectious Disease"/>
            <person name="Wu L."/>
            <person name="Ma J."/>
        </authorList>
    </citation>
    <scope>NUCLEOTIDE SEQUENCE [LARGE SCALE GENOMIC DNA]</scope>
    <source>
        <strain evidence="4 5">CGMCC 1.15824</strain>
    </source>
</reference>
<protein>
    <submittedName>
        <fullName evidence="4">Glycoside hydrolase N-terminal domain-containing protein</fullName>
    </submittedName>
</protein>